<sequence length="562" mass="57127">MAALWLISPWAQAQTPAWQQLTAPACALGSAANAQALAADANGNVFMAGTFSNAIRFGTTLLTTRNSQDSEAYVAKWNPAGGFMWAQRIEGSFVQISALAVNGSGVYVAGTFSNSLRLGAVQLTNASQANSPDIFIAKLIDQGSTAAVAWGQRTGGPAYETISALAVSGSDVYLVGKVGPNGGTIGNVAFPNTGYWGFVAKLTDAGTSGTIAWAHQLQGNSYVIPFAVAANAGNVYIAGTFGTTATFGATALTGTDDCFVAKLTDTGTGANYVWAQQAGGTDVEQASALAVAGANVYVAGYAESSNAAFGALRPAASGPRSFVAKLTDAGNSSHFAWVQQSVDGGLGSISSLAVSGPNIYAAGSFSTSSIAFGSAATLVNSSQPSGNPLSPWGRDGYVLKISETNSGAAFAWAKPVGGRFEEVSTGVACSGTSVYLTGWTNSQTADFDGRPLANPSGNNAFLAYFDDPTLTATTAVHSDLNFRLSPNPAHGRATVALPGVPGVPRVALTLLDALGRVVRTTTVLLPATGLSLEVDLSALPAGLYALQVRAGGATATRRLLVE</sequence>
<keyword evidence="2" id="KW-1185">Reference proteome</keyword>
<protein>
    <submittedName>
        <fullName evidence="1">T9SS type A sorting domain-containing protein</fullName>
    </submittedName>
</protein>
<comment type="caution">
    <text evidence="1">The sequence shown here is derived from an EMBL/GenBank/DDBJ whole genome shotgun (WGS) entry which is preliminary data.</text>
</comment>
<evidence type="ECO:0000313" key="2">
    <source>
        <dbReference type="Proteomes" id="UP000645610"/>
    </source>
</evidence>
<dbReference type="RefSeq" id="WP_196285839.1">
    <property type="nucleotide sequence ID" value="NZ_JADQDP010000002.1"/>
</dbReference>
<organism evidence="1 2">
    <name type="scientific">Hymenobacter properus</name>
    <dbReference type="NCBI Taxonomy" id="2791026"/>
    <lineage>
        <taxon>Bacteria</taxon>
        <taxon>Pseudomonadati</taxon>
        <taxon>Bacteroidota</taxon>
        <taxon>Cytophagia</taxon>
        <taxon>Cytophagales</taxon>
        <taxon>Hymenobacteraceae</taxon>
        <taxon>Hymenobacter</taxon>
    </lineage>
</organism>
<name>A0A931FKA0_9BACT</name>
<proteinExistence type="predicted"/>
<evidence type="ECO:0000313" key="1">
    <source>
        <dbReference type="EMBL" id="MBF9141480.1"/>
    </source>
</evidence>
<dbReference type="NCBIfam" id="TIGR04183">
    <property type="entry name" value="Por_Secre_tail"/>
    <property type="match status" value="1"/>
</dbReference>
<accession>A0A931FKA0</accession>
<dbReference type="InterPro" id="IPR026444">
    <property type="entry name" value="Secre_tail"/>
</dbReference>
<gene>
    <name evidence="1" type="ORF">I2I01_07525</name>
</gene>
<reference evidence="1 2" key="1">
    <citation type="submission" date="2020-11" db="EMBL/GenBank/DDBJ databases">
        <authorList>
            <person name="Kim M.K."/>
        </authorList>
    </citation>
    <scope>NUCLEOTIDE SEQUENCE [LARGE SCALE GENOMIC DNA]</scope>
    <source>
        <strain evidence="1 2">BT439</strain>
    </source>
</reference>
<dbReference type="EMBL" id="JADQDP010000002">
    <property type="protein sequence ID" value="MBF9141480.1"/>
    <property type="molecule type" value="Genomic_DNA"/>
</dbReference>
<dbReference type="AlphaFoldDB" id="A0A931FKA0"/>
<dbReference type="Proteomes" id="UP000645610">
    <property type="component" value="Unassembled WGS sequence"/>
</dbReference>